<dbReference type="AlphaFoldDB" id="A0A151XY81"/>
<reference evidence="1 2" key="1">
    <citation type="submission" date="2016-03" db="EMBL/GenBank/DDBJ databases">
        <title>Acinetobacter genomospecies 28 strain ANC 4149.</title>
        <authorList>
            <person name="Radolfova-Krizova L."/>
            <person name="Nemec A."/>
        </authorList>
    </citation>
    <scope>NUCLEOTIDE SEQUENCE [LARGE SCALE GENOMIC DNA]</scope>
    <source>
        <strain evidence="1 2">ANC 4149</strain>
    </source>
</reference>
<dbReference type="PANTHER" id="PTHR43344">
    <property type="entry name" value="PHOSPHOSERINE PHOSPHATASE"/>
    <property type="match status" value="1"/>
</dbReference>
<protein>
    <submittedName>
        <fullName evidence="1">Phosphoserine phosphatase</fullName>
    </submittedName>
</protein>
<dbReference type="InterPro" id="IPR050582">
    <property type="entry name" value="HAD-like_SerB"/>
</dbReference>
<dbReference type="RefSeq" id="WP_067671647.1">
    <property type="nucleotide sequence ID" value="NZ_CBCSIK010000007.1"/>
</dbReference>
<dbReference type="GO" id="GO:0006564">
    <property type="term" value="P:L-serine biosynthetic process"/>
    <property type="evidence" value="ECO:0007669"/>
    <property type="project" value="TreeGrafter"/>
</dbReference>
<dbReference type="OrthoDB" id="9784466at2"/>
<dbReference type="InterPro" id="IPR023214">
    <property type="entry name" value="HAD_sf"/>
</dbReference>
<evidence type="ECO:0000313" key="2">
    <source>
        <dbReference type="Proteomes" id="UP000076276"/>
    </source>
</evidence>
<keyword evidence="2" id="KW-1185">Reference proteome</keyword>
<sequence>MHEQNKAFKNLALFDFDGTLCTKDSFTGFIFYSLRKRHIVRQGLKILPWIQGYYLNLYPAHAMRPKLYRAMFSDSNAHDVQRTAEEYAEKLLDSLNPALLKQLREHQNLGHDVALVSASVDLYLKPICQLLGIDLICSEVEIKDQKITGQYQTADCSGEQKKLRILEKFNLQDYDNIYAYGNSFEDHEMLELANYRFMVGNDAVLPKLSRPAKKHYADTL</sequence>
<gene>
    <name evidence="1" type="ORF">AZH43_03410</name>
</gene>
<dbReference type="Gene3D" id="1.20.1440.100">
    <property type="entry name" value="SG protein - dephosphorylation function"/>
    <property type="match status" value="1"/>
</dbReference>
<dbReference type="GO" id="GO:0005737">
    <property type="term" value="C:cytoplasm"/>
    <property type="evidence" value="ECO:0007669"/>
    <property type="project" value="TreeGrafter"/>
</dbReference>
<proteinExistence type="predicted"/>
<dbReference type="GO" id="GO:0036424">
    <property type="term" value="F:L-phosphoserine phosphatase activity"/>
    <property type="evidence" value="ECO:0007669"/>
    <property type="project" value="TreeGrafter"/>
</dbReference>
<dbReference type="InterPro" id="IPR036412">
    <property type="entry name" value="HAD-like_sf"/>
</dbReference>
<name>A0A151XY81_9GAMM</name>
<dbReference type="STRING" id="1806892.AZH43_03410"/>
<dbReference type="PANTHER" id="PTHR43344:SF14">
    <property type="entry name" value="HAD-IB FAMILY HYDROLASE"/>
    <property type="match status" value="1"/>
</dbReference>
<organism evidence="1 2">
    <name type="scientific">Acinetobacter pragensis</name>
    <dbReference type="NCBI Taxonomy" id="1806892"/>
    <lineage>
        <taxon>Bacteria</taxon>
        <taxon>Pseudomonadati</taxon>
        <taxon>Pseudomonadota</taxon>
        <taxon>Gammaproteobacteria</taxon>
        <taxon>Moraxellales</taxon>
        <taxon>Moraxellaceae</taxon>
        <taxon>Acinetobacter</taxon>
    </lineage>
</organism>
<dbReference type="NCBIfam" id="TIGR01490">
    <property type="entry name" value="HAD-SF-IB-hyp1"/>
    <property type="match status" value="1"/>
</dbReference>
<dbReference type="Gene3D" id="3.40.50.1000">
    <property type="entry name" value="HAD superfamily/HAD-like"/>
    <property type="match status" value="1"/>
</dbReference>
<dbReference type="GO" id="GO:0000287">
    <property type="term" value="F:magnesium ion binding"/>
    <property type="evidence" value="ECO:0007669"/>
    <property type="project" value="TreeGrafter"/>
</dbReference>
<dbReference type="NCBIfam" id="TIGR01488">
    <property type="entry name" value="HAD-SF-IB"/>
    <property type="match status" value="1"/>
</dbReference>
<comment type="caution">
    <text evidence="1">The sequence shown here is derived from an EMBL/GenBank/DDBJ whole genome shotgun (WGS) entry which is preliminary data.</text>
</comment>
<dbReference type="Pfam" id="PF12710">
    <property type="entry name" value="HAD"/>
    <property type="match status" value="1"/>
</dbReference>
<accession>A0A151XY81</accession>
<dbReference type="InterPro" id="IPR006385">
    <property type="entry name" value="HAD_hydro_SerB1"/>
</dbReference>
<dbReference type="EMBL" id="LUAW01000045">
    <property type="protein sequence ID" value="KYQ70780.1"/>
    <property type="molecule type" value="Genomic_DNA"/>
</dbReference>
<dbReference type="Proteomes" id="UP000076276">
    <property type="component" value="Unassembled WGS sequence"/>
</dbReference>
<evidence type="ECO:0000313" key="1">
    <source>
        <dbReference type="EMBL" id="KYQ70780.1"/>
    </source>
</evidence>
<dbReference type="SUPFAM" id="SSF56784">
    <property type="entry name" value="HAD-like"/>
    <property type="match status" value="1"/>
</dbReference>